<dbReference type="RefSeq" id="XP_003883043.1">
    <property type="nucleotide sequence ID" value="XM_003882994.1"/>
</dbReference>
<evidence type="ECO:0000256" key="9">
    <source>
        <dbReference type="ARBA" id="ARBA00024190"/>
    </source>
</evidence>
<feature type="repeat" description="WD" evidence="12">
    <location>
        <begin position="514"/>
        <end position="556"/>
    </location>
</feature>
<dbReference type="GO" id="GO:0045503">
    <property type="term" value="F:dynein light chain binding"/>
    <property type="evidence" value="ECO:0007669"/>
    <property type="project" value="TreeGrafter"/>
</dbReference>
<dbReference type="InterPro" id="IPR015943">
    <property type="entry name" value="WD40/YVTN_repeat-like_dom_sf"/>
</dbReference>
<evidence type="ECO:0000256" key="2">
    <source>
        <dbReference type="ARBA" id="ARBA00022490"/>
    </source>
</evidence>
<dbReference type="GO" id="GO:0045504">
    <property type="term" value="F:dynein heavy chain binding"/>
    <property type="evidence" value="ECO:0007669"/>
    <property type="project" value="TreeGrafter"/>
</dbReference>
<feature type="region of interest" description="Disordered" evidence="13">
    <location>
        <begin position="231"/>
        <end position="261"/>
    </location>
</feature>
<evidence type="ECO:0000256" key="11">
    <source>
        <dbReference type="ARBA" id="ARBA00041557"/>
    </source>
</evidence>
<evidence type="ECO:0000256" key="12">
    <source>
        <dbReference type="PROSITE-ProRule" id="PRU00221"/>
    </source>
</evidence>
<dbReference type="Proteomes" id="UP000007494">
    <property type="component" value="Chromosome VIIb"/>
</dbReference>
<accession>F0VH17</accession>
<evidence type="ECO:0000256" key="6">
    <source>
        <dbReference type="ARBA" id="ARBA00023069"/>
    </source>
</evidence>
<dbReference type="PANTHER" id="PTHR12442:SF12">
    <property type="entry name" value="DYNEIN AXONEMAL INTERMEDIATE CHAIN 4"/>
    <property type="match status" value="1"/>
</dbReference>
<keyword evidence="8" id="KW-0966">Cell projection</keyword>
<keyword evidence="6" id="KW-0969">Cilium</keyword>
<reference evidence="15" key="1">
    <citation type="journal article" date="2012" name="PLoS Pathog.">
        <title>Comparative genomics of the apicomplexan parasites Toxoplasma gondii and Neospora caninum: Coccidia differing in host range and transmission strategy.</title>
        <authorList>
            <person name="Reid A.J."/>
            <person name="Vermont S.J."/>
            <person name="Cotton J.A."/>
            <person name="Harris D."/>
            <person name="Hill-Cawthorne G.A."/>
            <person name="Konen-Waisman S."/>
            <person name="Latham S.M."/>
            <person name="Mourier T."/>
            <person name="Norton R."/>
            <person name="Quail M.A."/>
            <person name="Sanders M."/>
            <person name="Shanmugam D."/>
            <person name="Sohal A."/>
            <person name="Wasmuth J.D."/>
            <person name="Brunk B."/>
            <person name="Grigg M.E."/>
            <person name="Howard J.C."/>
            <person name="Parkinson J."/>
            <person name="Roos D.S."/>
            <person name="Trees A.J."/>
            <person name="Berriman M."/>
            <person name="Pain A."/>
            <person name="Wastling J.M."/>
        </authorList>
    </citation>
    <scope>NUCLEOTIDE SEQUENCE [LARGE SCALE GENOMIC DNA]</scope>
    <source>
        <strain evidence="15">Liverpool</strain>
    </source>
</reference>
<evidence type="ECO:0000256" key="4">
    <source>
        <dbReference type="ARBA" id="ARBA00022737"/>
    </source>
</evidence>
<dbReference type="SMART" id="SM00320">
    <property type="entry name" value="WD40"/>
    <property type="match status" value="3"/>
</dbReference>
<dbReference type="Gene3D" id="2.130.10.10">
    <property type="entry name" value="YVTN repeat-like/Quinoprotein amine dehydrogenase"/>
    <property type="match status" value="1"/>
</dbReference>
<evidence type="ECO:0000256" key="8">
    <source>
        <dbReference type="ARBA" id="ARBA00023273"/>
    </source>
</evidence>
<dbReference type="GO" id="GO:0003341">
    <property type="term" value="P:cilium movement"/>
    <property type="evidence" value="ECO:0007669"/>
    <property type="project" value="TreeGrafter"/>
</dbReference>
<evidence type="ECO:0000256" key="10">
    <source>
        <dbReference type="ARBA" id="ARBA00040002"/>
    </source>
</evidence>
<feature type="compositionally biased region" description="Acidic residues" evidence="13">
    <location>
        <begin position="286"/>
        <end position="308"/>
    </location>
</feature>
<gene>
    <name evidence="14" type="ORF">NCLIV_0280</name>
</gene>
<dbReference type="SUPFAM" id="SSF50978">
    <property type="entry name" value="WD40 repeat-like"/>
    <property type="match status" value="1"/>
</dbReference>
<dbReference type="VEuPathDB" id="ToxoDB:NCLIV_0280"/>
<keyword evidence="7" id="KW-0206">Cytoskeleton</keyword>
<dbReference type="InterPro" id="IPR001680">
    <property type="entry name" value="WD40_rpt"/>
</dbReference>
<feature type="region of interest" description="Disordered" evidence="13">
    <location>
        <begin position="1"/>
        <end position="44"/>
    </location>
</feature>
<dbReference type="GeneID" id="13443120"/>
<dbReference type="AlphaFoldDB" id="F0VH17"/>
<evidence type="ECO:0000313" key="15">
    <source>
        <dbReference type="Proteomes" id="UP000007494"/>
    </source>
</evidence>
<dbReference type="InterPro" id="IPR036322">
    <property type="entry name" value="WD40_repeat_dom_sf"/>
</dbReference>
<keyword evidence="4" id="KW-0677">Repeat</keyword>
<dbReference type="EMBL" id="FR823389">
    <property type="protein sequence ID" value="CBZ53011.1"/>
    <property type="molecule type" value="Genomic_DNA"/>
</dbReference>
<comment type="subcellular location">
    <subcellularLocation>
        <location evidence="1">Cytoplasm</location>
        <location evidence="1">Cytoskeleton</location>
        <location evidence="1">Flagellum axoneme</location>
    </subcellularLocation>
    <subcellularLocation>
        <location evidence="9">Dynein axonemal particle</location>
    </subcellularLocation>
</comment>
<dbReference type="eggNOG" id="KOG1587">
    <property type="taxonomic scope" value="Eukaryota"/>
</dbReference>
<dbReference type="GO" id="GO:0005858">
    <property type="term" value="C:axonemal dynein complex"/>
    <property type="evidence" value="ECO:0007669"/>
    <property type="project" value="TreeGrafter"/>
</dbReference>
<evidence type="ECO:0000256" key="13">
    <source>
        <dbReference type="SAM" id="MobiDB-lite"/>
    </source>
</evidence>
<dbReference type="PANTHER" id="PTHR12442">
    <property type="entry name" value="DYNEIN INTERMEDIATE CHAIN"/>
    <property type="match status" value="1"/>
</dbReference>
<name>F0VH17_NEOCL</name>
<feature type="region of interest" description="Disordered" evidence="13">
    <location>
        <begin position="278"/>
        <end position="312"/>
    </location>
</feature>
<dbReference type="Pfam" id="PF00400">
    <property type="entry name" value="WD40"/>
    <property type="match status" value="1"/>
</dbReference>
<protein>
    <recommendedName>
        <fullName evidence="10">Dynein axonemal intermediate chain 4</fullName>
    </recommendedName>
    <alternativeName>
        <fullName evidence="11">WD repeat-containing protein 78</fullName>
    </alternativeName>
</protein>
<dbReference type="InParanoid" id="F0VH17"/>
<evidence type="ECO:0000256" key="1">
    <source>
        <dbReference type="ARBA" id="ARBA00004611"/>
    </source>
</evidence>
<keyword evidence="5" id="KW-0282">Flagellum</keyword>
<evidence type="ECO:0000256" key="7">
    <source>
        <dbReference type="ARBA" id="ARBA00023212"/>
    </source>
</evidence>
<keyword evidence="15" id="KW-1185">Reference proteome</keyword>
<sequence length="625" mass="68835">MAGQPGKDWRGDQRATSASHADADDDEEGPTAEDGLPYPQGTNCHAREVSEGLLETQVEITLQESATEIYFSQPSLVVLVDTEEYWRLTNRNKQYDELAASKCLTEKYVANHSQTLNFPQKNKEISALPPAPVSAGVSVSPADIFDAFNTFAVPRVNELQHQWAKEAHSYTEKGLKMPGSLLDVNNISVQQNYPFHVSSATRKAASWGDVSDGGTTKDVTTASLHKGYTTLKTRRNDGPIAGGPSRESNRKLGLGEQKPFPLHMRSKGEERCVAQAKADVGSGIIAEEDDRDQEFDEDSDDRDTPDDEQLPKLNSSIAGFKELFDFDGRALTASMSVSTANWNPGNQDLLAVAYGTSPAARTGTSSDGHLVLWDLRKPNDQPVLQTHPVLSMQGCSRHSDAVWDVRWVDRGADKVPGEQLLSIGGDGKVYQWTMKKVLERTTMMSMKRVVNPRTKITWNTSGVDQANDAVVFMYASGLCIDISGQDASTYVIGTDEGLVHRCSTSYNEQYLDTYVGHTGPINRVAYNPFDSEVFSSCSDDGTIRLWNIKQPEAAVATLPPSTQYSAVTDFSWFAPNCPVLVVGDKEGCATVIKVQDEDIPRYSSFEQRERLQAVIDRQGKHWMAM</sequence>
<dbReference type="GO" id="GO:0120293">
    <property type="term" value="C:dynein axonemal particle"/>
    <property type="evidence" value="ECO:0007669"/>
    <property type="project" value="UniProtKB-SubCell"/>
</dbReference>
<dbReference type="OrthoDB" id="366230at2759"/>
<organism evidence="14 15">
    <name type="scientific">Neospora caninum (strain Liverpool)</name>
    <dbReference type="NCBI Taxonomy" id="572307"/>
    <lineage>
        <taxon>Eukaryota</taxon>
        <taxon>Sar</taxon>
        <taxon>Alveolata</taxon>
        <taxon>Apicomplexa</taxon>
        <taxon>Conoidasida</taxon>
        <taxon>Coccidia</taxon>
        <taxon>Eucoccidiorida</taxon>
        <taxon>Eimeriorina</taxon>
        <taxon>Sarcocystidae</taxon>
        <taxon>Neospora</taxon>
    </lineage>
</organism>
<evidence type="ECO:0000313" key="14">
    <source>
        <dbReference type="EMBL" id="CBZ53011.1"/>
    </source>
</evidence>
<evidence type="ECO:0000256" key="5">
    <source>
        <dbReference type="ARBA" id="ARBA00022846"/>
    </source>
</evidence>
<evidence type="ECO:0000256" key="3">
    <source>
        <dbReference type="ARBA" id="ARBA00022574"/>
    </source>
</evidence>
<keyword evidence="2" id="KW-0963">Cytoplasm</keyword>
<dbReference type="InterPro" id="IPR050687">
    <property type="entry name" value="Dynein_IC"/>
</dbReference>
<dbReference type="PROSITE" id="PS50082">
    <property type="entry name" value="WD_REPEATS_2"/>
    <property type="match status" value="1"/>
</dbReference>
<keyword evidence="3 12" id="KW-0853">WD repeat</keyword>
<proteinExistence type="predicted"/>
<dbReference type="PROSITE" id="PS50294">
    <property type="entry name" value="WD_REPEATS_REGION"/>
    <property type="match status" value="1"/>
</dbReference>